<dbReference type="EMBL" id="JANPWB010000008">
    <property type="protein sequence ID" value="KAJ1164544.1"/>
    <property type="molecule type" value="Genomic_DNA"/>
</dbReference>
<accession>A0AAV7SKH8</accession>
<reference evidence="2" key="1">
    <citation type="journal article" date="2022" name="bioRxiv">
        <title>Sequencing and chromosome-scale assembly of the giantPleurodeles waltlgenome.</title>
        <authorList>
            <person name="Brown T."/>
            <person name="Elewa A."/>
            <person name="Iarovenko S."/>
            <person name="Subramanian E."/>
            <person name="Araus A.J."/>
            <person name="Petzold A."/>
            <person name="Susuki M."/>
            <person name="Suzuki K.-i.T."/>
            <person name="Hayashi T."/>
            <person name="Toyoda A."/>
            <person name="Oliveira C."/>
            <person name="Osipova E."/>
            <person name="Leigh N.D."/>
            <person name="Simon A."/>
            <person name="Yun M.H."/>
        </authorList>
    </citation>
    <scope>NUCLEOTIDE SEQUENCE</scope>
    <source>
        <strain evidence="2">20211129_DDA</strain>
        <tissue evidence="2">Liver</tissue>
    </source>
</reference>
<evidence type="ECO:0000313" key="3">
    <source>
        <dbReference type="Proteomes" id="UP001066276"/>
    </source>
</evidence>
<evidence type="ECO:0000313" key="2">
    <source>
        <dbReference type="EMBL" id="KAJ1164544.1"/>
    </source>
</evidence>
<feature type="chain" id="PRO_5043552248" description="Secreted protein" evidence="1">
    <location>
        <begin position="25"/>
        <end position="75"/>
    </location>
</feature>
<feature type="signal peptide" evidence="1">
    <location>
        <begin position="1"/>
        <end position="24"/>
    </location>
</feature>
<evidence type="ECO:0000256" key="1">
    <source>
        <dbReference type="SAM" id="SignalP"/>
    </source>
</evidence>
<organism evidence="2 3">
    <name type="scientific">Pleurodeles waltl</name>
    <name type="common">Iberian ribbed newt</name>
    <dbReference type="NCBI Taxonomy" id="8319"/>
    <lineage>
        <taxon>Eukaryota</taxon>
        <taxon>Metazoa</taxon>
        <taxon>Chordata</taxon>
        <taxon>Craniata</taxon>
        <taxon>Vertebrata</taxon>
        <taxon>Euteleostomi</taxon>
        <taxon>Amphibia</taxon>
        <taxon>Batrachia</taxon>
        <taxon>Caudata</taxon>
        <taxon>Salamandroidea</taxon>
        <taxon>Salamandridae</taxon>
        <taxon>Pleurodelinae</taxon>
        <taxon>Pleurodeles</taxon>
    </lineage>
</organism>
<dbReference type="Proteomes" id="UP001066276">
    <property type="component" value="Chromosome 4_2"/>
</dbReference>
<evidence type="ECO:0008006" key="4">
    <source>
        <dbReference type="Google" id="ProtNLM"/>
    </source>
</evidence>
<gene>
    <name evidence="2" type="ORF">NDU88_004981</name>
</gene>
<keyword evidence="3" id="KW-1185">Reference proteome</keyword>
<proteinExistence type="predicted"/>
<sequence>MHRNSCSPQLLLLCSALLPPRVLMSSNQWRRLRHNTPDEAQNILSPSTDQLLQAECTAVGVTEKENSISCRLGFE</sequence>
<keyword evidence="1" id="KW-0732">Signal</keyword>
<comment type="caution">
    <text evidence="2">The sequence shown here is derived from an EMBL/GenBank/DDBJ whole genome shotgun (WGS) entry which is preliminary data.</text>
</comment>
<protein>
    <recommendedName>
        <fullName evidence="4">Secreted protein</fullName>
    </recommendedName>
</protein>
<dbReference type="AlphaFoldDB" id="A0AAV7SKH8"/>
<name>A0AAV7SKH8_PLEWA</name>